<organism evidence="1">
    <name type="scientific">Sesamum latifolium</name>
    <dbReference type="NCBI Taxonomy" id="2727402"/>
    <lineage>
        <taxon>Eukaryota</taxon>
        <taxon>Viridiplantae</taxon>
        <taxon>Streptophyta</taxon>
        <taxon>Embryophyta</taxon>
        <taxon>Tracheophyta</taxon>
        <taxon>Spermatophyta</taxon>
        <taxon>Magnoliopsida</taxon>
        <taxon>eudicotyledons</taxon>
        <taxon>Gunneridae</taxon>
        <taxon>Pentapetalae</taxon>
        <taxon>asterids</taxon>
        <taxon>lamiids</taxon>
        <taxon>Lamiales</taxon>
        <taxon>Pedaliaceae</taxon>
        <taxon>Sesamum</taxon>
    </lineage>
</organism>
<reference evidence="1" key="2">
    <citation type="journal article" date="2024" name="Plant">
        <title>Genomic evolution and insights into agronomic trait innovations of Sesamum species.</title>
        <authorList>
            <person name="Miao H."/>
            <person name="Wang L."/>
            <person name="Qu L."/>
            <person name="Liu H."/>
            <person name="Sun Y."/>
            <person name="Le M."/>
            <person name="Wang Q."/>
            <person name="Wei S."/>
            <person name="Zheng Y."/>
            <person name="Lin W."/>
            <person name="Duan Y."/>
            <person name="Cao H."/>
            <person name="Xiong S."/>
            <person name="Wang X."/>
            <person name="Wei L."/>
            <person name="Li C."/>
            <person name="Ma Q."/>
            <person name="Ju M."/>
            <person name="Zhao R."/>
            <person name="Li G."/>
            <person name="Mu C."/>
            <person name="Tian Q."/>
            <person name="Mei H."/>
            <person name="Zhang T."/>
            <person name="Gao T."/>
            <person name="Zhang H."/>
        </authorList>
    </citation>
    <scope>NUCLEOTIDE SEQUENCE</scope>
    <source>
        <strain evidence="1">KEN1</strain>
    </source>
</reference>
<name>A0AAW2V319_9LAMI</name>
<gene>
    <name evidence="1" type="ORF">Slati_3207000</name>
</gene>
<dbReference type="AlphaFoldDB" id="A0AAW2V319"/>
<accession>A0AAW2V319</accession>
<sequence length="90" mass="9804">MMSQSCTNSFSSVFVTLPPTSHAVPAGIYAKVHYGKSLSNVDWLHGGADSLLSLSNIFILLGLRTALRQARDGNRNALNLTSEVKQEENR</sequence>
<dbReference type="PANTHER" id="PTHR35473:SF3">
    <property type="entry name" value="1-ACYL-SN-GLYCEROL-3-PHOSPHATE ACYLTRANSFERASE"/>
    <property type="match status" value="1"/>
</dbReference>
<dbReference type="EMBL" id="JACGWN010000011">
    <property type="protein sequence ID" value="KAL0421841.1"/>
    <property type="molecule type" value="Genomic_DNA"/>
</dbReference>
<reference evidence="1" key="1">
    <citation type="submission" date="2020-06" db="EMBL/GenBank/DDBJ databases">
        <authorList>
            <person name="Li T."/>
            <person name="Hu X."/>
            <person name="Zhang T."/>
            <person name="Song X."/>
            <person name="Zhang H."/>
            <person name="Dai N."/>
            <person name="Sheng W."/>
            <person name="Hou X."/>
            <person name="Wei L."/>
        </authorList>
    </citation>
    <scope>NUCLEOTIDE SEQUENCE</scope>
    <source>
        <strain evidence="1">KEN1</strain>
        <tissue evidence="1">Leaf</tissue>
    </source>
</reference>
<evidence type="ECO:0000313" key="1">
    <source>
        <dbReference type="EMBL" id="KAL0421841.1"/>
    </source>
</evidence>
<comment type="caution">
    <text evidence="1">The sequence shown here is derived from an EMBL/GenBank/DDBJ whole genome shotgun (WGS) entry which is preliminary data.</text>
</comment>
<dbReference type="InterPro" id="IPR021995">
    <property type="entry name" value="DUF3593"/>
</dbReference>
<proteinExistence type="predicted"/>
<dbReference type="PANTHER" id="PTHR35473">
    <property type="entry name" value="1-ACYL-SN-GLYCEROL-3-PHOSPHATE ACYLTRANSFERASE"/>
    <property type="match status" value="1"/>
</dbReference>
<dbReference type="Pfam" id="PF12159">
    <property type="entry name" value="DUF3593"/>
    <property type="match status" value="1"/>
</dbReference>
<protein>
    <submittedName>
        <fullName evidence="1">Uncharacterized protein</fullName>
    </submittedName>
</protein>